<reference evidence="3" key="1">
    <citation type="submission" date="2015-02" db="EMBL/GenBank/DDBJ databases">
        <authorList>
            <person name="Chooi Y.-H."/>
        </authorList>
    </citation>
    <scope>NUCLEOTIDE SEQUENCE [LARGE SCALE GENOMIC DNA]</scope>
    <source>
        <strain evidence="3">strain Y</strain>
    </source>
</reference>
<feature type="transmembrane region" description="Helical" evidence="1">
    <location>
        <begin position="29"/>
        <end position="47"/>
    </location>
</feature>
<keyword evidence="1" id="KW-0812">Transmembrane</keyword>
<keyword evidence="3" id="KW-1185">Reference proteome</keyword>
<protein>
    <submittedName>
        <fullName evidence="2">Uncharacterized protein</fullName>
    </submittedName>
</protein>
<dbReference type="RefSeq" id="WP_046479418.1">
    <property type="nucleotide sequence ID" value="NZ_LN829118.1"/>
</dbReference>
<dbReference type="KEGG" id="fil:BN1229_v1_3775"/>
<keyword evidence="1" id="KW-0472">Membrane</keyword>
<keyword evidence="1" id="KW-1133">Transmembrane helix</keyword>
<evidence type="ECO:0000313" key="2">
    <source>
        <dbReference type="EMBL" id="CPR22332.1"/>
    </source>
</evidence>
<dbReference type="Proteomes" id="UP000033187">
    <property type="component" value="Chromosome 1"/>
</dbReference>
<gene>
    <name evidence="2" type="ORF">YBN1229_v1_3765</name>
</gene>
<evidence type="ECO:0000313" key="3">
    <source>
        <dbReference type="Proteomes" id="UP000033187"/>
    </source>
</evidence>
<proteinExistence type="predicted"/>
<dbReference type="AlphaFoldDB" id="A0A0D6JKW1"/>
<evidence type="ECO:0000256" key="1">
    <source>
        <dbReference type="SAM" id="Phobius"/>
    </source>
</evidence>
<feature type="transmembrane region" description="Helical" evidence="1">
    <location>
        <begin position="67"/>
        <end position="90"/>
    </location>
</feature>
<organism evidence="2 3">
    <name type="scientific">Candidatus Filomicrobium marinum</name>
    <dbReference type="NCBI Taxonomy" id="1608628"/>
    <lineage>
        <taxon>Bacteria</taxon>
        <taxon>Pseudomonadati</taxon>
        <taxon>Pseudomonadota</taxon>
        <taxon>Alphaproteobacteria</taxon>
        <taxon>Hyphomicrobiales</taxon>
        <taxon>Hyphomicrobiaceae</taxon>
        <taxon>Filomicrobium</taxon>
    </lineage>
</organism>
<dbReference type="KEGG" id="fiy:BN1229_v1_3765"/>
<name>A0A0D6JKW1_9HYPH</name>
<dbReference type="EMBL" id="LN829119">
    <property type="protein sequence ID" value="CPR22332.1"/>
    <property type="molecule type" value="Genomic_DNA"/>
</dbReference>
<feature type="transmembrane region" description="Helical" evidence="1">
    <location>
        <begin position="6"/>
        <end position="22"/>
    </location>
</feature>
<accession>A0A0D6JKW1</accession>
<sequence>MNTGLLLLSIGLLLWTFFHTFRKSAENRMAWGTVALLLTTALGLLYLGNRFVAIDEDGILREFGPSLPVGATLLILGILGSAALSIRLAYRRLVSCRQ</sequence>